<feature type="transmembrane region" description="Helical" evidence="11">
    <location>
        <begin position="5"/>
        <end position="23"/>
    </location>
</feature>
<dbReference type="GO" id="GO:0032977">
    <property type="term" value="F:membrane insertase activity"/>
    <property type="evidence" value="ECO:0007669"/>
    <property type="project" value="InterPro"/>
</dbReference>
<feature type="region of interest" description="Disordered" evidence="10">
    <location>
        <begin position="307"/>
        <end position="327"/>
    </location>
</feature>
<dbReference type="RefSeq" id="WP_262397742.1">
    <property type="nucleotide sequence ID" value="NZ_JACRTC010000004.1"/>
</dbReference>
<keyword evidence="14" id="KW-1185">Reference proteome</keyword>
<evidence type="ECO:0000256" key="6">
    <source>
        <dbReference type="ARBA" id="ARBA00022989"/>
    </source>
</evidence>
<feature type="transmembrane region" description="Helical" evidence="11">
    <location>
        <begin position="235"/>
        <end position="258"/>
    </location>
</feature>
<evidence type="ECO:0000256" key="1">
    <source>
        <dbReference type="ARBA" id="ARBA00004651"/>
    </source>
</evidence>
<dbReference type="GO" id="GO:0005886">
    <property type="term" value="C:plasma membrane"/>
    <property type="evidence" value="ECO:0007669"/>
    <property type="project" value="UniProtKB-SubCell"/>
</dbReference>
<dbReference type="PANTHER" id="PTHR12428:SF65">
    <property type="entry name" value="CYTOCHROME C OXIDASE ASSEMBLY PROTEIN COX18, MITOCHONDRIAL"/>
    <property type="match status" value="1"/>
</dbReference>
<comment type="similarity">
    <text evidence="9">Belongs to the OXA1/ALB3/YidC family.</text>
</comment>
<dbReference type="CDD" id="cd20070">
    <property type="entry name" value="5TM_YidC_Alb3"/>
    <property type="match status" value="1"/>
</dbReference>
<keyword evidence="8" id="KW-0143">Chaperone</keyword>
<evidence type="ECO:0000313" key="13">
    <source>
        <dbReference type="EMBL" id="MBC8570645.1"/>
    </source>
</evidence>
<organism evidence="13 14">
    <name type="scientific">Zongyangia hominis</name>
    <dbReference type="NCBI Taxonomy" id="2763677"/>
    <lineage>
        <taxon>Bacteria</taxon>
        <taxon>Bacillati</taxon>
        <taxon>Bacillota</taxon>
        <taxon>Clostridia</taxon>
        <taxon>Eubacteriales</taxon>
        <taxon>Oscillospiraceae</taxon>
        <taxon>Zongyangia</taxon>
    </lineage>
</organism>
<evidence type="ECO:0000256" key="8">
    <source>
        <dbReference type="ARBA" id="ARBA00023186"/>
    </source>
</evidence>
<feature type="transmembrane region" description="Helical" evidence="11">
    <location>
        <begin position="190"/>
        <end position="214"/>
    </location>
</feature>
<feature type="domain" description="Membrane insertase YidC/Oxa/ALB C-terminal" evidence="12">
    <location>
        <begin position="26"/>
        <end position="272"/>
    </location>
</feature>
<reference evidence="13" key="1">
    <citation type="submission" date="2020-08" db="EMBL/GenBank/DDBJ databases">
        <title>Genome public.</title>
        <authorList>
            <person name="Liu C."/>
            <person name="Sun Q."/>
        </authorList>
    </citation>
    <scope>NUCLEOTIDE SEQUENCE</scope>
    <source>
        <strain evidence="13">NSJ-54</strain>
    </source>
</reference>
<evidence type="ECO:0000256" key="2">
    <source>
        <dbReference type="ARBA" id="ARBA00022448"/>
    </source>
</evidence>
<dbReference type="Pfam" id="PF02096">
    <property type="entry name" value="60KD_IMP"/>
    <property type="match status" value="1"/>
</dbReference>
<evidence type="ECO:0000256" key="11">
    <source>
        <dbReference type="SAM" id="Phobius"/>
    </source>
</evidence>
<gene>
    <name evidence="13" type="ORF">H8709_07340</name>
</gene>
<protein>
    <submittedName>
        <fullName evidence="13">YidC/Oxa1 family membrane protein insertase</fullName>
    </submittedName>
</protein>
<feature type="transmembrane region" description="Helical" evidence="11">
    <location>
        <begin position="29"/>
        <end position="46"/>
    </location>
</feature>
<dbReference type="GO" id="GO:0015031">
    <property type="term" value="P:protein transport"/>
    <property type="evidence" value="ECO:0007669"/>
    <property type="project" value="UniProtKB-KW"/>
</dbReference>
<sequence length="373" mass="41895">MNFLYSIFGVPLGYILWACYAVVKNYGVALIIFTLLTKLLLLPLSIKQQKSTVKMALFQPKIAELQKKYGNNKQKYQEELMALYEKEHYSPTAGCLPMLIQLPILFGLIDVIYRPLTHILHLSGDVITSLTTIAQGTGQAISSYSPQISILNIFHTNPQAFASVGAEITDKLSSVSLNFLGINLGSQPTWAFNVLILIPILSGLTALLSSIIMMRANAPMTEGQAGSGMTKGMMFIMPIFSVIIAFQVPAGVGLYWILSNILQTIQSLILNKIYNPREMIAAAKAKEEEEKERKRLERLEARKRAAEEAAKYQNENAKKNKNKNAKPLKVEEFLSDEELTQKEINRRKLAEARRRDAEKYGEEYVEVTDEDLK</sequence>
<dbReference type="Proteomes" id="UP000660861">
    <property type="component" value="Unassembled WGS sequence"/>
</dbReference>
<evidence type="ECO:0000256" key="5">
    <source>
        <dbReference type="ARBA" id="ARBA00022927"/>
    </source>
</evidence>
<evidence type="ECO:0000256" key="10">
    <source>
        <dbReference type="SAM" id="MobiDB-lite"/>
    </source>
</evidence>
<comment type="caution">
    <text evidence="13">The sequence shown here is derived from an EMBL/GenBank/DDBJ whole genome shotgun (WGS) entry which is preliminary data.</text>
</comment>
<dbReference type="AlphaFoldDB" id="A0A926IC15"/>
<evidence type="ECO:0000256" key="9">
    <source>
        <dbReference type="RuleBase" id="RU003945"/>
    </source>
</evidence>
<name>A0A926IC15_9FIRM</name>
<proteinExistence type="inferred from homology"/>
<dbReference type="EMBL" id="JACRTC010000004">
    <property type="protein sequence ID" value="MBC8570645.1"/>
    <property type="molecule type" value="Genomic_DNA"/>
</dbReference>
<keyword evidence="3" id="KW-1003">Cell membrane</keyword>
<dbReference type="InterPro" id="IPR028055">
    <property type="entry name" value="YidC/Oxa/ALB_C"/>
</dbReference>
<dbReference type="GO" id="GO:0051205">
    <property type="term" value="P:protein insertion into membrane"/>
    <property type="evidence" value="ECO:0007669"/>
    <property type="project" value="TreeGrafter"/>
</dbReference>
<evidence type="ECO:0000259" key="12">
    <source>
        <dbReference type="Pfam" id="PF02096"/>
    </source>
</evidence>
<dbReference type="PANTHER" id="PTHR12428">
    <property type="entry name" value="OXA1"/>
    <property type="match status" value="1"/>
</dbReference>
<dbReference type="InterPro" id="IPR001708">
    <property type="entry name" value="YidC/ALB3/OXA1/COX18"/>
</dbReference>
<keyword evidence="5" id="KW-0653">Protein transport</keyword>
<dbReference type="InterPro" id="IPR047196">
    <property type="entry name" value="YidC_ALB_C"/>
</dbReference>
<evidence type="ECO:0000256" key="3">
    <source>
        <dbReference type="ARBA" id="ARBA00022475"/>
    </source>
</evidence>
<dbReference type="NCBIfam" id="TIGR03592">
    <property type="entry name" value="yidC_oxa1_cterm"/>
    <property type="match status" value="1"/>
</dbReference>
<keyword evidence="7 11" id="KW-0472">Membrane</keyword>
<keyword evidence="4 9" id="KW-0812">Transmembrane</keyword>
<evidence type="ECO:0000256" key="4">
    <source>
        <dbReference type="ARBA" id="ARBA00022692"/>
    </source>
</evidence>
<keyword evidence="6 11" id="KW-1133">Transmembrane helix</keyword>
<accession>A0A926IC15</accession>
<evidence type="ECO:0000256" key="7">
    <source>
        <dbReference type="ARBA" id="ARBA00023136"/>
    </source>
</evidence>
<comment type="subcellular location">
    <subcellularLocation>
        <location evidence="1">Cell membrane</location>
        <topology evidence="1">Multi-pass membrane protein</topology>
    </subcellularLocation>
    <subcellularLocation>
        <location evidence="9">Membrane</location>
        <topology evidence="9">Multi-pass membrane protein</topology>
    </subcellularLocation>
</comment>
<keyword evidence="2" id="KW-0813">Transport</keyword>
<evidence type="ECO:0000313" key="14">
    <source>
        <dbReference type="Proteomes" id="UP000660861"/>
    </source>
</evidence>